<protein>
    <recommendedName>
        <fullName evidence="2">Arrestin C-terminal-like domain-containing protein</fullName>
    </recommendedName>
</protein>
<gene>
    <name evidence="3" type="ORF">TRIADDRAFT_59953</name>
</gene>
<dbReference type="KEGG" id="tad:TRIADDRAFT_59953"/>
<comment type="similarity">
    <text evidence="1">Belongs to the arrestin family.</text>
</comment>
<dbReference type="InParanoid" id="B3S6W4"/>
<feature type="domain" description="Arrestin C-terminal-like" evidence="2">
    <location>
        <begin position="138"/>
        <end position="266"/>
    </location>
</feature>
<dbReference type="AlphaFoldDB" id="B3S6W4"/>
<dbReference type="Proteomes" id="UP000009022">
    <property type="component" value="Unassembled WGS sequence"/>
</dbReference>
<dbReference type="HOGENOM" id="CLU_039221_2_0_1"/>
<dbReference type="Gene3D" id="2.60.40.640">
    <property type="match status" value="2"/>
</dbReference>
<dbReference type="PhylomeDB" id="B3S6W4"/>
<dbReference type="OrthoDB" id="2333384at2759"/>
<dbReference type="InterPro" id="IPR011022">
    <property type="entry name" value="Arrestin_C-like"/>
</dbReference>
<evidence type="ECO:0000259" key="2">
    <source>
        <dbReference type="SMART" id="SM01017"/>
    </source>
</evidence>
<dbReference type="EMBL" id="DS985253">
    <property type="protein sequence ID" value="EDV21382.1"/>
    <property type="molecule type" value="Genomic_DNA"/>
</dbReference>
<dbReference type="InterPro" id="IPR050357">
    <property type="entry name" value="Arrestin_domain-protein"/>
</dbReference>
<dbReference type="eggNOG" id="KOG3780">
    <property type="taxonomic scope" value="Eukaryota"/>
</dbReference>
<dbReference type="InterPro" id="IPR011021">
    <property type="entry name" value="Arrestin-like_N"/>
</dbReference>
<organism evidence="3 4">
    <name type="scientific">Trichoplax adhaerens</name>
    <name type="common">Trichoplax reptans</name>
    <dbReference type="NCBI Taxonomy" id="10228"/>
    <lineage>
        <taxon>Eukaryota</taxon>
        <taxon>Metazoa</taxon>
        <taxon>Placozoa</taxon>
        <taxon>Uniplacotomia</taxon>
        <taxon>Trichoplacea</taxon>
        <taxon>Trichoplacidae</taxon>
        <taxon>Trichoplax</taxon>
    </lineage>
</organism>
<reference evidence="3 4" key="1">
    <citation type="journal article" date="2008" name="Nature">
        <title>The Trichoplax genome and the nature of placozoans.</title>
        <authorList>
            <person name="Srivastava M."/>
            <person name="Begovic E."/>
            <person name="Chapman J."/>
            <person name="Putnam N.H."/>
            <person name="Hellsten U."/>
            <person name="Kawashima T."/>
            <person name="Kuo A."/>
            <person name="Mitros T."/>
            <person name="Salamov A."/>
            <person name="Carpenter M.L."/>
            <person name="Signorovitch A.Y."/>
            <person name="Moreno M.A."/>
            <person name="Kamm K."/>
            <person name="Grimwood J."/>
            <person name="Schmutz J."/>
            <person name="Shapiro H."/>
            <person name="Grigoriev I.V."/>
            <person name="Buss L.W."/>
            <person name="Schierwater B."/>
            <person name="Dellaporta S.L."/>
            <person name="Rokhsar D.S."/>
        </authorList>
    </citation>
    <scope>NUCLEOTIDE SEQUENCE [LARGE SCALE GENOMIC DNA]</scope>
    <source>
        <strain evidence="3 4">Grell-BS-1999</strain>
    </source>
</reference>
<accession>B3S6W4</accession>
<dbReference type="InterPro" id="IPR014752">
    <property type="entry name" value="Arrestin-like_C"/>
</dbReference>
<name>B3S6W4_TRIAD</name>
<dbReference type="PANTHER" id="PTHR11188">
    <property type="entry name" value="ARRESTIN DOMAIN CONTAINING PROTEIN"/>
    <property type="match status" value="1"/>
</dbReference>
<dbReference type="Pfam" id="PF00339">
    <property type="entry name" value="Arrestin_N"/>
    <property type="match status" value="1"/>
</dbReference>
<sequence>MKEIAEFEIELKKRSSVFHPGQTIIGTVKLQLTEPMAMKDIELRIYGRERTRISRPSDQTSKIDVQSILDQKIILWSNDKDESENVPSGAYKYNFKYRLPSGTDMPTSVDGQMHFNIRYLQKPPSKQNEKAISCLCFPRGIIQLTANIDRYGYCPGESIVINAECSNLTDTKMHGIRAKIVRTIVRKCTDETFTEVDSPGGIQTPTEIDERENFHLINQLFQIPAIPPTTTGKLISISYAVEISVLVPYRDNIHVNFPIQIVTSPMIKSVMSSDSSTSRTDSTEAQKCILNPLLTIA</sequence>
<dbReference type="Pfam" id="PF02752">
    <property type="entry name" value="Arrestin_C"/>
    <property type="match status" value="1"/>
</dbReference>
<proteinExistence type="inferred from homology"/>
<dbReference type="SMART" id="SM01017">
    <property type="entry name" value="Arrestin_C"/>
    <property type="match status" value="1"/>
</dbReference>
<evidence type="ECO:0000313" key="3">
    <source>
        <dbReference type="EMBL" id="EDV21382.1"/>
    </source>
</evidence>
<dbReference type="CTD" id="6757195"/>
<dbReference type="SUPFAM" id="SSF81296">
    <property type="entry name" value="E set domains"/>
    <property type="match status" value="2"/>
</dbReference>
<dbReference type="GO" id="GO:0005737">
    <property type="term" value="C:cytoplasm"/>
    <property type="evidence" value="ECO:0000318"/>
    <property type="project" value="GO_Central"/>
</dbReference>
<dbReference type="GO" id="GO:0015031">
    <property type="term" value="P:protein transport"/>
    <property type="evidence" value="ECO:0000318"/>
    <property type="project" value="GO_Central"/>
</dbReference>
<dbReference type="PANTHER" id="PTHR11188:SF17">
    <property type="entry name" value="FI21816P1"/>
    <property type="match status" value="1"/>
</dbReference>
<evidence type="ECO:0000313" key="4">
    <source>
        <dbReference type="Proteomes" id="UP000009022"/>
    </source>
</evidence>
<dbReference type="RefSeq" id="XP_002115982.1">
    <property type="nucleotide sequence ID" value="XM_002115946.1"/>
</dbReference>
<dbReference type="GeneID" id="6757195"/>
<evidence type="ECO:0000256" key="1">
    <source>
        <dbReference type="ARBA" id="ARBA00005298"/>
    </source>
</evidence>
<dbReference type="InterPro" id="IPR014756">
    <property type="entry name" value="Ig_E-set"/>
</dbReference>
<keyword evidence="4" id="KW-1185">Reference proteome</keyword>